<feature type="transmembrane region" description="Helical" evidence="6">
    <location>
        <begin position="219"/>
        <end position="248"/>
    </location>
</feature>
<keyword evidence="3 6" id="KW-1133">Transmembrane helix</keyword>
<feature type="compositionally biased region" description="Polar residues" evidence="5">
    <location>
        <begin position="613"/>
        <end position="622"/>
    </location>
</feature>
<evidence type="ECO:0000256" key="3">
    <source>
        <dbReference type="ARBA" id="ARBA00022989"/>
    </source>
</evidence>
<evidence type="ECO:0000259" key="7">
    <source>
        <dbReference type="Pfam" id="PF11710"/>
    </source>
</evidence>
<feature type="compositionally biased region" description="Pro residues" evidence="5">
    <location>
        <begin position="670"/>
        <end position="679"/>
    </location>
</feature>
<feature type="transmembrane region" description="Helical" evidence="6">
    <location>
        <begin position="431"/>
        <end position="451"/>
    </location>
</feature>
<evidence type="ECO:0000256" key="1">
    <source>
        <dbReference type="ARBA" id="ARBA00004141"/>
    </source>
</evidence>
<keyword evidence="2 6" id="KW-0812">Transmembrane</keyword>
<dbReference type="Pfam" id="PF11970">
    <property type="entry name" value="GPR_Gpa2_C"/>
    <property type="match status" value="1"/>
</dbReference>
<sequence length="679" mass="75371">MTFTEAMDRMQPSLDLMPPMVTSDLTDPSSSSLTAATWKRSTTSNSILRHPKSAGGALTDSQNRAILIAALTCSCFSFLVVLNALRIFMVQRRSFRHRLIMHLIMSNTLKAGLYFVFPIVVFASHAVQSSSNWCQASGFLLEFAVESADMSILIIALHSITYILWPNSKEGEGGLYPYRKWIYLLWLGPPLLAASLAFIKDGHGYVTAGTFCYLPKRPYWYRLALGWVPRYLVISVIFAMYIWIYVYVRIKFHGFDNLGVTGSSHSSSSNDRRNSSIRPDDIEKNLAGSASRQMQLSNLRLPSWKAGASDKPPQQSTASDNLEPWDYMSFITSKPLQATVPEHGAEQQEGAPSAGPGSAWSSETRTPLGDPSIKVGASDSSRTESRKTSEAPAGSSLYPEPGVSTTMVVPKDVNDPLKETRNAIRKQLRYMFVYPAVYVVMWSFPFAQHVLYYNDYYVRHPVFWLNLVVSMMLSLQAGADGIIFSWAEKTRRREEDASLRCALHSAWDRVKTMFGRGAPDGEGRATHAVQRVSSSGQLNHQPPRTRHWWEAEGRRRRDSIWLGKSTFSDAMSSVTASRNRSRSPQNSDRALHSRKRSSIQAPVFVPTLEPISTEATEGTTHRSSPAPASAATGGMQPPTKKTALTPVSSNVSGRSRRRSSQVVHGIAEESPPPKTSENS</sequence>
<evidence type="ECO:0000256" key="5">
    <source>
        <dbReference type="SAM" id="MobiDB-lite"/>
    </source>
</evidence>
<keyword evidence="9" id="KW-0675">Receptor</keyword>
<accession>A0AAN6ISH2</accession>
<feature type="transmembrane region" description="Helical" evidence="6">
    <location>
        <begin position="463"/>
        <end position="484"/>
    </location>
</feature>
<evidence type="ECO:0000313" key="10">
    <source>
        <dbReference type="Proteomes" id="UP001161757"/>
    </source>
</evidence>
<dbReference type="GO" id="GO:0007189">
    <property type="term" value="P:adenylate cyclase-activating G protein-coupled receptor signaling pathway"/>
    <property type="evidence" value="ECO:0007669"/>
    <property type="project" value="TreeGrafter"/>
</dbReference>
<evidence type="ECO:0000256" key="2">
    <source>
        <dbReference type="ARBA" id="ARBA00022692"/>
    </source>
</evidence>
<name>A0AAN6ISH2_EXODE</name>
<evidence type="ECO:0000259" key="8">
    <source>
        <dbReference type="Pfam" id="PF11970"/>
    </source>
</evidence>
<feature type="region of interest" description="Disordered" evidence="5">
    <location>
        <begin position="341"/>
        <end position="409"/>
    </location>
</feature>
<comment type="subcellular location">
    <subcellularLocation>
        <location evidence="1">Membrane</location>
        <topology evidence="1">Multi-pass membrane protein</topology>
    </subcellularLocation>
</comment>
<feature type="compositionally biased region" description="Polar residues" evidence="5">
    <location>
        <begin position="531"/>
        <end position="542"/>
    </location>
</feature>
<feature type="transmembrane region" description="Helical" evidence="6">
    <location>
        <begin position="65"/>
        <end position="88"/>
    </location>
</feature>
<feature type="domain" description="G protein-coupled receptor GPR1/2/3 C-terminal" evidence="8">
    <location>
        <begin position="418"/>
        <end position="490"/>
    </location>
</feature>
<dbReference type="Pfam" id="PF11710">
    <property type="entry name" value="Git3"/>
    <property type="match status" value="1"/>
</dbReference>
<gene>
    <name evidence="9" type="primary">GPR1</name>
    <name evidence="9" type="ORF">HRR80_007108</name>
</gene>
<protein>
    <submittedName>
        <fullName evidence="9">G protein-coupled receptor gpr1</fullName>
    </submittedName>
</protein>
<dbReference type="PANTHER" id="PTHR23112:SF37">
    <property type="entry name" value="G PROTEIN-COUPLED RECEPTOR GPR1"/>
    <property type="match status" value="1"/>
</dbReference>
<proteinExistence type="predicted"/>
<feature type="compositionally biased region" description="Basic and acidic residues" evidence="5">
    <location>
        <begin position="270"/>
        <end position="280"/>
    </location>
</feature>
<keyword evidence="4 6" id="KW-0472">Membrane</keyword>
<feature type="transmembrane region" description="Helical" evidence="6">
    <location>
        <begin position="109"/>
        <end position="127"/>
    </location>
</feature>
<feature type="compositionally biased region" description="Polar residues" evidence="5">
    <location>
        <begin position="572"/>
        <end position="588"/>
    </location>
</feature>
<dbReference type="AlphaFoldDB" id="A0AAN6ISH2"/>
<feature type="transmembrane region" description="Helical" evidence="6">
    <location>
        <begin position="181"/>
        <end position="199"/>
    </location>
</feature>
<dbReference type="Gene3D" id="1.20.1070.10">
    <property type="entry name" value="Rhodopsin 7-helix transmembrane proteins"/>
    <property type="match status" value="1"/>
</dbReference>
<dbReference type="InterPro" id="IPR023041">
    <property type="entry name" value="Glucose_rcpt_Git3-like_N"/>
</dbReference>
<feature type="region of interest" description="Disordered" evidence="5">
    <location>
        <begin position="517"/>
        <end position="550"/>
    </location>
</feature>
<organism evidence="9 10">
    <name type="scientific">Exophiala dermatitidis</name>
    <name type="common">Black yeast-like fungus</name>
    <name type="synonym">Wangiella dermatitidis</name>
    <dbReference type="NCBI Taxonomy" id="5970"/>
    <lineage>
        <taxon>Eukaryota</taxon>
        <taxon>Fungi</taxon>
        <taxon>Dikarya</taxon>
        <taxon>Ascomycota</taxon>
        <taxon>Pezizomycotina</taxon>
        <taxon>Eurotiomycetes</taxon>
        <taxon>Chaetothyriomycetidae</taxon>
        <taxon>Chaetothyriales</taxon>
        <taxon>Herpotrichiellaceae</taxon>
        <taxon>Exophiala</taxon>
    </lineage>
</organism>
<dbReference type="InterPro" id="IPR022596">
    <property type="entry name" value="GPR1/2/3_C"/>
</dbReference>
<comment type="caution">
    <text evidence="9">The sequence shown here is derived from an EMBL/GenBank/DDBJ whole genome shotgun (WGS) entry which is preliminary data.</text>
</comment>
<dbReference type="GO" id="GO:0004930">
    <property type="term" value="F:G protein-coupled receptor activity"/>
    <property type="evidence" value="ECO:0007669"/>
    <property type="project" value="TreeGrafter"/>
</dbReference>
<dbReference type="SUPFAM" id="SSF81321">
    <property type="entry name" value="Family A G protein-coupled receptor-like"/>
    <property type="match status" value="1"/>
</dbReference>
<evidence type="ECO:0000256" key="6">
    <source>
        <dbReference type="SAM" id="Phobius"/>
    </source>
</evidence>
<feature type="domain" description="Glucose receptor Git3-like N-terminal" evidence="7">
    <location>
        <begin position="66"/>
        <end position="253"/>
    </location>
</feature>
<feature type="region of interest" description="Disordered" evidence="5">
    <location>
        <begin position="261"/>
        <end position="280"/>
    </location>
</feature>
<dbReference type="GO" id="GO:0005886">
    <property type="term" value="C:plasma membrane"/>
    <property type="evidence" value="ECO:0007669"/>
    <property type="project" value="TreeGrafter"/>
</dbReference>
<feature type="compositionally biased region" description="Low complexity" evidence="5">
    <location>
        <begin position="350"/>
        <end position="362"/>
    </location>
</feature>
<reference evidence="9" key="1">
    <citation type="submission" date="2023-01" db="EMBL/GenBank/DDBJ databases">
        <title>Exophiala dermititidis isolated from Cystic Fibrosis Patient.</title>
        <authorList>
            <person name="Kurbessoian T."/>
            <person name="Crocker A."/>
            <person name="Murante D."/>
            <person name="Hogan D.A."/>
            <person name="Stajich J.E."/>
        </authorList>
    </citation>
    <scope>NUCLEOTIDE SEQUENCE</scope>
    <source>
        <strain evidence="9">Ex8</strain>
    </source>
</reference>
<feature type="transmembrane region" description="Helical" evidence="6">
    <location>
        <begin position="147"/>
        <end position="165"/>
    </location>
</feature>
<feature type="region of interest" description="Disordered" evidence="5">
    <location>
        <begin position="572"/>
        <end position="679"/>
    </location>
</feature>
<evidence type="ECO:0000313" key="9">
    <source>
        <dbReference type="EMBL" id="KAJ8988907.1"/>
    </source>
</evidence>
<evidence type="ECO:0000256" key="4">
    <source>
        <dbReference type="ARBA" id="ARBA00023136"/>
    </source>
</evidence>
<dbReference type="Proteomes" id="UP001161757">
    <property type="component" value="Unassembled WGS sequence"/>
</dbReference>
<dbReference type="PANTHER" id="PTHR23112">
    <property type="entry name" value="G PROTEIN-COUPLED RECEPTOR 157-RELATED"/>
    <property type="match status" value="1"/>
</dbReference>
<dbReference type="EMBL" id="JAJGCB010000016">
    <property type="protein sequence ID" value="KAJ8988907.1"/>
    <property type="molecule type" value="Genomic_DNA"/>
</dbReference>